<protein>
    <submittedName>
        <fullName evidence="1">Uncharacterized protein</fullName>
    </submittedName>
</protein>
<proteinExistence type="predicted"/>
<reference evidence="1 2" key="1">
    <citation type="submission" date="2018-06" db="EMBL/GenBank/DDBJ databases">
        <authorList>
            <consortium name="Pathogen Informatics"/>
            <person name="Doyle S."/>
        </authorList>
    </citation>
    <scope>NUCLEOTIDE SEQUENCE [LARGE SCALE GENOMIC DNA]</scope>
    <source>
        <strain evidence="1 2">NCTC13336</strain>
    </source>
</reference>
<name>A0A377QZT4_9NEIS</name>
<organism evidence="1 2">
    <name type="scientific">Kingella potus</name>
    <dbReference type="NCBI Taxonomy" id="265175"/>
    <lineage>
        <taxon>Bacteria</taxon>
        <taxon>Pseudomonadati</taxon>
        <taxon>Pseudomonadota</taxon>
        <taxon>Betaproteobacteria</taxon>
        <taxon>Neisseriales</taxon>
        <taxon>Neisseriaceae</taxon>
        <taxon>Kingella</taxon>
    </lineage>
</organism>
<dbReference type="EMBL" id="UGJJ01000001">
    <property type="protein sequence ID" value="STR00078.1"/>
    <property type="molecule type" value="Genomic_DNA"/>
</dbReference>
<dbReference type="Proteomes" id="UP000254293">
    <property type="component" value="Unassembled WGS sequence"/>
</dbReference>
<gene>
    <name evidence="1" type="ORF">NCTC13336_00274</name>
</gene>
<evidence type="ECO:0000313" key="1">
    <source>
        <dbReference type="EMBL" id="STR00078.1"/>
    </source>
</evidence>
<keyword evidence="2" id="KW-1185">Reference proteome</keyword>
<evidence type="ECO:0000313" key="2">
    <source>
        <dbReference type="Proteomes" id="UP000254293"/>
    </source>
</evidence>
<dbReference type="RefSeq" id="WP_115307405.1">
    <property type="nucleotide sequence ID" value="NZ_CP091516.1"/>
</dbReference>
<sequence>MGKYFIIGTILLTIQIKSYAEVTLIHGFIPIVYNLSKCGDEERMVHVQDKETWETIQKDNDKFLRDVLVFMHDNHGFDYLETVKNDPFKVVILLEEDAEVRLSRQNCANFLAANQKLIRKAIKHNLSHPEQPPIDVLSYFIDLEKQLYNNSFEWRRIQDDIVDDVLKDRPDIKNEIENRLYPKS</sequence>
<dbReference type="AlphaFoldDB" id="A0A377QZT4"/>
<accession>A0A377QZT4</accession>